<dbReference type="AlphaFoldDB" id="A0A9Q1JTA3"/>
<protein>
    <recommendedName>
        <fullName evidence="6">Pentatricopeptide repeat-containing protein</fullName>
    </recommendedName>
</protein>
<accession>A0A9Q1JTA3</accession>
<dbReference type="PANTHER" id="PTHR47933">
    <property type="entry name" value="PENTATRICOPEPTIDE REPEAT-CONTAINING PROTEIN 1, MITOCHONDRIAL"/>
    <property type="match status" value="1"/>
</dbReference>
<dbReference type="NCBIfam" id="TIGR00756">
    <property type="entry name" value="PPR"/>
    <property type="match status" value="2"/>
</dbReference>
<dbReference type="InterPro" id="IPR002885">
    <property type="entry name" value="PPR_rpt"/>
</dbReference>
<sequence length="153" mass="17507">MTFKKSLTPDIMMRWRTKDSKQWRRCRRCRATELLPILQFAIFNLVLCVNHGVLEMQRISSLLFLSKRDKPDCKMYNMMIKALSKKGMMSKATELLRKMEVGGCFPGSGSYNAVIRGFILNDDLQNALKYCDDMVTKGFEAGVETGFVCGPPF</sequence>
<evidence type="ECO:0000256" key="1">
    <source>
        <dbReference type="ARBA" id="ARBA00007626"/>
    </source>
</evidence>
<keyword evidence="2" id="KW-0677">Repeat</keyword>
<dbReference type="Pfam" id="PF13041">
    <property type="entry name" value="PPR_2"/>
    <property type="match status" value="1"/>
</dbReference>
<comment type="caution">
    <text evidence="4">The sequence shown here is derived from an EMBL/GenBank/DDBJ whole genome shotgun (WGS) entry which is preliminary data.</text>
</comment>
<feature type="repeat" description="PPR" evidence="3">
    <location>
        <begin position="72"/>
        <end position="106"/>
    </location>
</feature>
<evidence type="ECO:0000256" key="3">
    <source>
        <dbReference type="PROSITE-ProRule" id="PRU00708"/>
    </source>
</evidence>
<dbReference type="PANTHER" id="PTHR47933:SF11">
    <property type="entry name" value="PENTATRICOPEPTIDE REPEAT-CONTAINING PROTEIN 2"/>
    <property type="match status" value="1"/>
</dbReference>
<proteinExistence type="inferred from homology"/>
<keyword evidence="5" id="KW-1185">Reference proteome</keyword>
<gene>
    <name evidence="4" type="ORF">Cgig2_019138</name>
</gene>
<organism evidence="4 5">
    <name type="scientific">Carnegiea gigantea</name>
    <dbReference type="NCBI Taxonomy" id="171969"/>
    <lineage>
        <taxon>Eukaryota</taxon>
        <taxon>Viridiplantae</taxon>
        <taxon>Streptophyta</taxon>
        <taxon>Embryophyta</taxon>
        <taxon>Tracheophyta</taxon>
        <taxon>Spermatophyta</taxon>
        <taxon>Magnoliopsida</taxon>
        <taxon>eudicotyledons</taxon>
        <taxon>Gunneridae</taxon>
        <taxon>Pentapetalae</taxon>
        <taxon>Caryophyllales</taxon>
        <taxon>Cactineae</taxon>
        <taxon>Cactaceae</taxon>
        <taxon>Cactoideae</taxon>
        <taxon>Echinocereeae</taxon>
        <taxon>Carnegiea</taxon>
    </lineage>
</organism>
<dbReference type="InterPro" id="IPR011990">
    <property type="entry name" value="TPR-like_helical_dom_sf"/>
</dbReference>
<comment type="similarity">
    <text evidence="1">Belongs to the PPR family. P subfamily.</text>
</comment>
<dbReference type="Proteomes" id="UP001153076">
    <property type="component" value="Unassembled WGS sequence"/>
</dbReference>
<evidence type="ECO:0000313" key="5">
    <source>
        <dbReference type="Proteomes" id="UP001153076"/>
    </source>
</evidence>
<reference evidence="4" key="1">
    <citation type="submission" date="2022-04" db="EMBL/GenBank/DDBJ databases">
        <title>Carnegiea gigantea Genome sequencing and assembly v2.</title>
        <authorList>
            <person name="Copetti D."/>
            <person name="Sanderson M.J."/>
            <person name="Burquez A."/>
            <person name="Wojciechowski M.F."/>
        </authorList>
    </citation>
    <scope>NUCLEOTIDE SEQUENCE</scope>
    <source>
        <strain evidence="4">SGP5-SGP5p</strain>
        <tissue evidence="4">Aerial part</tissue>
    </source>
</reference>
<dbReference type="EMBL" id="JAKOGI010000782">
    <property type="protein sequence ID" value="KAJ8430566.1"/>
    <property type="molecule type" value="Genomic_DNA"/>
</dbReference>
<name>A0A9Q1JTA3_9CARY</name>
<evidence type="ECO:0000256" key="2">
    <source>
        <dbReference type="ARBA" id="ARBA00022737"/>
    </source>
</evidence>
<dbReference type="InterPro" id="IPR051240">
    <property type="entry name" value="Mito_RNA-Proc/Resp"/>
</dbReference>
<dbReference type="GO" id="GO:0003729">
    <property type="term" value="F:mRNA binding"/>
    <property type="evidence" value="ECO:0007669"/>
    <property type="project" value="TreeGrafter"/>
</dbReference>
<evidence type="ECO:0000313" key="4">
    <source>
        <dbReference type="EMBL" id="KAJ8430566.1"/>
    </source>
</evidence>
<feature type="repeat" description="PPR" evidence="3">
    <location>
        <begin position="107"/>
        <end position="141"/>
    </location>
</feature>
<dbReference type="PROSITE" id="PS51375">
    <property type="entry name" value="PPR"/>
    <property type="match status" value="2"/>
</dbReference>
<dbReference type="OrthoDB" id="1092629at2759"/>
<dbReference type="Gene3D" id="1.25.40.10">
    <property type="entry name" value="Tetratricopeptide repeat domain"/>
    <property type="match status" value="1"/>
</dbReference>
<evidence type="ECO:0008006" key="6">
    <source>
        <dbReference type="Google" id="ProtNLM"/>
    </source>
</evidence>